<dbReference type="GeneID" id="34526037"/>
<sequence>MSSEHSESEYFDSLCELDQHLLSNHESLQNTLDQLSSLVGNLSSSDNAGTDADAIGLLDELSTQFEDLLSTSVDLKYNKYHTRECQILHAKNLQSINWNLSRSQFGPNLREYVTYIETINKNSLEYLNLLGTYAVDLARQIEISDPSVSHFDIDDWKPPRKLLEILDKFQSEDCEPIKIRDELQSYLDNIKLSRAKFTLENKHILQDKLGVLSKEVSYWRKEWDNIENMMFGEGSDSMRSMLQTVDSLRSKINDENTDIEMS</sequence>
<proteinExistence type="predicted"/>
<dbReference type="OrthoDB" id="4035012at2759"/>
<dbReference type="GO" id="GO:0000446">
    <property type="term" value="C:nucleoplasmic THO complex"/>
    <property type="evidence" value="ECO:0007669"/>
    <property type="project" value="EnsemblFungi"/>
</dbReference>
<dbReference type="Proteomes" id="UP000006310">
    <property type="component" value="Chromosome 5"/>
</dbReference>
<protein>
    <submittedName>
        <fullName evidence="1">Uncharacterized protein</fullName>
    </submittedName>
</protein>
<dbReference type="eggNOG" id="ENOG502RXUV">
    <property type="taxonomic scope" value="Eukaryota"/>
</dbReference>
<name>J7RYT2_HUIN7</name>
<dbReference type="AlphaFoldDB" id="J7RYT2"/>
<reference evidence="1 2" key="1">
    <citation type="journal article" date="2011" name="Proc. Natl. Acad. Sci. U.S.A.">
        <title>Evolutionary erosion of yeast sex chromosomes by mating-type switching accidents.</title>
        <authorList>
            <person name="Gordon J.L."/>
            <person name="Armisen D."/>
            <person name="Proux-Wera E."/>
            <person name="Oheigeartaigh S.S."/>
            <person name="Byrne K.P."/>
            <person name="Wolfe K.H."/>
        </authorList>
    </citation>
    <scope>NUCLEOTIDE SEQUENCE [LARGE SCALE GENOMIC DNA]</scope>
    <source>
        <strain evidence="2">ATCC MYA-139 / BCRC 22969 / CBS 8797 / CCRC 22969 / KCTC 17520 / NBRC 10181 / NCYC 3082</strain>
    </source>
</reference>
<dbReference type="GO" id="GO:0097185">
    <property type="term" value="P:cellular response to azide"/>
    <property type="evidence" value="ECO:0007669"/>
    <property type="project" value="EnsemblFungi"/>
</dbReference>
<dbReference type="GO" id="GO:0034063">
    <property type="term" value="P:stress granule assembly"/>
    <property type="evidence" value="ECO:0007669"/>
    <property type="project" value="EnsemblFungi"/>
</dbReference>
<dbReference type="KEGG" id="kng:KNAG_0E00690"/>
<dbReference type="RefSeq" id="XP_022464583.1">
    <property type="nucleotide sequence ID" value="XM_022608048.1"/>
</dbReference>
<organism evidence="1 2">
    <name type="scientific">Huiozyma naganishii (strain ATCC MYA-139 / BCRC 22969 / CBS 8797 / KCTC 17520 / NBRC 10181 / NCYC 3082 / Yp74L-3)</name>
    <name type="common">Yeast</name>
    <name type="synonym">Kazachstania naganishii</name>
    <dbReference type="NCBI Taxonomy" id="1071383"/>
    <lineage>
        <taxon>Eukaryota</taxon>
        <taxon>Fungi</taxon>
        <taxon>Dikarya</taxon>
        <taxon>Ascomycota</taxon>
        <taxon>Saccharomycotina</taxon>
        <taxon>Saccharomycetes</taxon>
        <taxon>Saccharomycetales</taxon>
        <taxon>Saccharomycetaceae</taxon>
        <taxon>Huiozyma</taxon>
    </lineage>
</organism>
<keyword evidence="2" id="KW-1185">Reference proteome</keyword>
<dbReference type="STRING" id="1071383.J7RYT2"/>
<evidence type="ECO:0000313" key="2">
    <source>
        <dbReference type="Proteomes" id="UP000006310"/>
    </source>
</evidence>
<dbReference type="EMBL" id="HE978318">
    <property type="protein sequence ID" value="CCK70337.1"/>
    <property type="molecule type" value="Genomic_DNA"/>
</dbReference>
<accession>J7RYT2</accession>
<dbReference type="GO" id="GO:0006310">
    <property type="term" value="P:DNA recombination"/>
    <property type="evidence" value="ECO:0007669"/>
    <property type="project" value="EnsemblFungi"/>
</dbReference>
<dbReference type="HOGENOM" id="CLU_091043_0_0_1"/>
<dbReference type="OMA" id="EWDDIEM"/>
<dbReference type="GO" id="GO:0006368">
    <property type="term" value="P:transcription elongation by RNA polymerase II"/>
    <property type="evidence" value="ECO:0007669"/>
    <property type="project" value="EnsemblFungi"/>
</dbReference>
<dbReference type="GO" id="GO:0003676">
    <property type="term" value="F:nucleic acid binding"/>
    <property type="evidence" value="ECO:0007669"/>
    <property type="project" value="EnsemblFungi"/>
</dbReference>
<dbReference type="GO" id="GO:0006406">
    <property type="term" value="P:mRNA export from nucleus"/>
    <property type="evidence" value="ECO:0007669"/>
    <property type="project" value="EnsemblFungi"/>
</dbReference>
<evidence type="ECO:0000313" key="1">
    <source>
        <dbReference type="EMBL" id="CCK70337.1"/>
    </source>
</evidence>
<dbReference type="GO" id="GO:0000445">
    <property type="term" value="C:THO complex part of transcription export complex"/>
    <property type="evidence" value="ECO:0007669"/>
    <property type="project" value="EnsemblFungi"/>
</dbReference>
<reference evidence="2" key="2">
    <citation type="submission" date="2012-08" db="EMBL/GenBank/DDBJ databases">
        <title>Genome sequence of Kazachstania naganishii.</title>
        <authorList>
            <person name="Gordon J.L."/>
            <person name="Armisen D."/>
            <person name="Proux-Wera E."/>
            <person name="OhEigeartaigh S.S."/>
            <person name="Byrne K.P."/>
            <person name="Wolfe K.H."/>
        </authorList>
    </citation>
    <scope>NUCLEOTIDE SEQUENCE [LARGE SCALE GENOMIC DNA]</scope>
    <source>
        <strain evidence="2">ATCC MYA-139 / BCRC 22969 / CBS 8797 / CCRC 22969 / KCTC 17520 / NBRC 10181 / NCYC 3082</strain>
    </source>
</reference>
<gene>
    <name evidence="1" type="primary">KNAG0E00690</name>
    <name evidence="1" type="ordered locus">KNAG_0E00690</name>
</gene>
<dbReference type="InterPro" id="IPR018557">
    <property type="entry name" value="THO_cplx_su_Thp2"/>
</dbReference>
<dbReference type="Pfam" id="PF09432">
    <property type="entry name" value="THP2"/>
    <property type="match status" value="1"/>
</dbReference>